<evidence type="ECO:0000256" key="1">
    <source>
        <dbReference type="ARBA" id="ARBA00001933"/>
    </source>
</evidence>
<keyword evidence="14" id="KW-1185">Reference proteome</keyword>
<evidence type="ECO:0000313" key="13">
    <source>
        <dbReference type="EMBL" id="RKP05590.1"/>
    </source>
</evidence>
<dbReference type="GO" id="GO:0000105">
    <property type="term" value="P:L-histidine biosynthetic process"/>
    <property type="evidence" value="ECO:0007669"/>
    <property type="project" value="UniProtKB-KW"/>
</dbReference>
<name>A0A4P9XK40_9FUNG</name>
<keyword evidence="9" id="KW-0368">Histidine biosynthesis</keyword>
<dbReference type="GO" id="GO:0030170">
    <property type="term" value="F:pyridoxal phosphate binding"/>
    <property type="evidence" value="ECO:0007669"/>
    <property type="project" value="InterPro"/>
</dbReference>
<comment type="catalytic activity">
    <reaction evidence="11">
        <text>L-histidinol phosphate + 2-oxoglutarate = 3-(imidazol-4-yl)-2-oxopropyl phosphate + L-glutamate</text>
        <dbReference type="Rhea" id="RHEA:23744"/>
        <dbReference type="ChEBI" id="CHEBI:16810"/>
        <dbReference type="ChEBI" id="CHEBI:29985"/>
        <dbReference type="ChEBI" id="CHEBI:57766"/>
        <dbReference type="ChEBI" id="CHEBI:57980"/>
        <dbReference type="EC" id="2.6.1.9"/>
    </reaction>
</comment>
<proteinExistence type="inferred from homology"/>
<dbReference type="InterPro" id="IPR015422">
    <property type="entry name" value="PyrdxlP-dep_Trfase_small"/>
</dbReference>
<comment type="similarity">
    <text evidence="3">Belongs to the class-II pyridoxal-phosphate-dependent aminotransferase family.</text>
</comment>
<evidence type="ECO:0000256" key="3">
    <source>
        <dbReference type="ARBA" id="ARBA00008392"/>
    </source>
</evidence>
<evidence type="ECO:0000256" key="5">
    <source>
        <dbReference type="ARBA" id="ARBA00022576"/>
    </source>
</evidence>
<dbReference type="PROSITE" id="PS00599">
    <property type="entry name" value="AA_TRANSFER_CLASS_2"/>
    <property type="match status" value="1"/>
</dbReference>
<dbReference type="InterPro" id="IPR005861">
    <property type="entry name" value="HisP_aminotrans"/>
</dbReference>
<dbReference type="InterPro" id="IPR001917">
    <property type="entry name" value="Aminotrans_II_pyridoxalP_BS"/>
</dbReference>
<dbReference type="Proteomes" id="UP000271241">
    <property type="component" value="Unassembled WGS sequence"/>
</dbReference>
<dbReference type="EC" id="2.6.1.9" evidence="4"/>
<keyword evidence="6" id="KW-0028">Amino-acid biosynthesis</keyword>
<dbReference type="PANTHER" id="PTHR42885:SF2">
    <property type="entry name" value="HISTIDINOL-PHOSPHATE AMINOTRANSFERASE"/>
    <property type="match status" value="1"/>
</dbReference>
<evidence type="ECO:0000256" key="2">
    <source>
        <dbReference type="ARBA" id="ARBA00005011"/>
    </source>
</evidence>
<comment type="cofactor">
    <cofactor evidence="1">
        <name>pyridoxal 5'-phosphate</name>
        <dbReference type="ChEBI" id="CHEBI:597326"/>
    </cofactor>
</comment>
<evidence type="ECO:0000256" key="10">
    <source>
        <dbReference type="ARBA" id="ARBA00030262"/>
    </source>
</evidence>
<evidence type="ECO:0000256" key="7">
    <source>
        <dbReference type="ARBA" id="ARBA00022679"/>
    </source>
</evidence>
<sequence length="401" mass="43690">MSSSSSSSSSSDFSVDDLVRPNIRALTPYRCARDDYNTGVLLDANENAYGPVYLRANQSARAPSKEQGYHRYPDPLNNDVKALYTAWRGLPGPEWAFFGVGSDEAIDLVMRVFGVPGKHKVLICPPTYGMYSVAAAVNDLGVVKVPLDVENARFQLRVDAILEATRADPDIRIMFLCSPGNPTGTCLAKSDIRRLLESDYRGIVVVDEAYVDFVDDDEEKGSVIRWTERYPNLIVMQTLSKSFGLAAIRLGIAAASPRIIHWMNVTKAPYNIPAPTAALAYAALSSTGLESVQSVVRQLRAERKRLTDGLLALPGVLSVFGNADANFLLCQIGDAQGQGQPDSARAERIYRWMADSGVVVRYRGNEYGCAGCLRISVGTPEESDAVLAQLSKALADEKLAR</sequence>
<dbReference type="Gene3D" id="3.90.1150.10">
    <property type="entry name" value="Aspartate Aminotransferase, domain 1"/>
    <property type="match status" value="1"/>
</dbReference>
<dbReference type="AlphaFoldDB" id="A0A4P9XK40"/>
<dbReference type="OrthoDB" id="2015537at2759"/>
<dbReference type="STRING" id="78915.A0A4P9XK40"/>
<evidence type="ECO:0000259" key="12">
    <source>
        <dbReference type="Pfam" id="PF00155"/>
    </source>
</evidence>
<gene>
    <name evidence="13" type="ORF">THASP1DRAFT_19631</name>
</gene>
<evidence type="ECO:0000256" key="6">
    <source>
        <dbReference type="ARBA" id="ARBA00022605"/>
    </source>
</evidence>
<comment type="pathway">
    <text evidence="2">Amino-acid biosynthesis; L-histidine biosynthesis; L-histidine from 5-phospho-alpha-D-ribose 1-diphosphate: step 7/9.</text>
</comment>
<dbReference type="Pfam" id="PF00155">
    <property type="entry name" value="Aminotran_1_2"/>
    <property type="match status" value="1"/>
</dbReference>
<dbReference type="PANTHER" id="PTHR42885">
    <property type="entry name" value="HISTIDINOL-PHOSPHATE AMINOTRANSFERASE-RELATED"/>
    <property type="match status" value="1"/>
</dbReference>
<dbReference type="SUPFAM" id="SSF53383">
    <property type="entry name" value="PLP-dependent transferases"/>
    <property type="match status" value="1"/>
</dbReference>
<accession>A0A4P9XK40</accession>
<dbReference type="InterPro" id="IPR015424">
    <property type="entry name" value="PyrdxlP-dep_Trfase"/>
</dbReference>
<keyword evidence="5 13" id="KW-0032">Aminotransferase</keyword>
<dbReference type="CDD" id="cd00609">
    <property type="entry name" value="AAT_like"/>
    <property type="match status" value="1"/>
</dbReference>
<dbReference type="InterPro" id="IPR015421">
    <property type="entry name" value="PyrdxlP-dep_Trfase_major"/>
</dbReference>
<protein>
    <recommendedName>
        <fullName evidence="4">histidinol-phosphate transaminase</fullName>
        <ecNumber evidence="4">2.6.1.9</ecNumber>
    </recommendedName>
    <alternativeName>
        <fullName evidence="10">Imidazole acetol-phosphate transaminase</fullName>
    </alternativeName>
</protein>
<dbReference type="EMBL" id="KZ993084">
    <property type="protein sequence ID" value="RKP05590.1"/>
    <property type="molecule type" value="Genomic_DNA"/>
</dbReference>
<evidence type="ECO:0000256" key="9">
    <source>
        <dbReference type="ARBA" id="ARBA00023102"/>
    </source>
</evidence>
<evidence type="ECO:0000256" key="4">
    <source>
        <dbReference type="ARBA" id="ARBA00012748"/>
    </source>
</evidence>
<dbReference type="NCBIfam" id="TIGR01141">
    <property type="entry name" value="hisC"/>
    <property type="match status" value="1"/>
</dbReference>
<reference evidence="14" key="1">
    <citation type="journal article" date="2018" name="Nat. Microbiol.">
        <title>Leveraging single-cell genomics to expand the fungal tree of life.</title>
        <authorList>
            <person name="Ahrendt S.R."/>
            <person name="Quandt C.A."/>
            <person name="Ciobanu D."/>
            <person name="Clum A."/>
            <person name="Salamov A."/>
            <person name="Andreopoulos B."/>
            <person name="Cheng J.F."/>
            <person name="Woyke T."/>
            <person name="Pelin A."/>
            <person name="Henrissat B."/>
            <person name="Reynolds N.K."/>
            <person name="Benny G.L."/>
            <person name="Smith M.E."/>
            <person name="James T.Y."/>
            <person name="Grigoriev I.V."/>
        </authorList>
    </citation>
    <scope>NUCLEOTIDE SEQUENCE [LARGE SCALE GENOMIC DNA]</scope>
    <source>
        <strain evidence="14">RSA 1356</strain>
    </source>
</reference>
<dbReference type="HAMAP" id="MF_01023">
    <property type="entry name" value="HisC_aminotrans_2"/>
    <property type="match status" value="1"/>
</dbReference>
<evidence type="ECO:0000313" key="14">
    <source>
        <dbReference type="Proteomes" id="UP000271241"/>
    </source>
</evidence>
<evidence type="ECO:0000256" key="11">
    <source>
        <dbReference type="ARBA" id="ARBA00047481"/>
    </source>
</evidence>
<keyword evidence="7 13" id="KW-0808">Transferase</keyword>
<evidence type="ECO:0000256" key="8">
    <source>
        <dbReference type="ARBA" id="ARBA00022898"/>
    </source>
</evidence>
<dbReference type="Gene3D" id="3.40.640.10">
    <property type="entry name" value="Type I PLP-dependent aspartate aminotransferase-like (Major domain)"/>
    <property type="match status" value="1"/>
</dbReference>
<feature type="domain" description="Aminotransferase class I/classII large" evidence="12">
    <location>
        <begin position="40"/>
        <end position="388"/>
    </location>
</feature>
<organism evidence="13 14">
    <name type="scientific">Thamnocephalis sphaerospora</name>
    <dbReference type="NCBI Taxonomy" id="78915"/>
    <lineage>
        <taxon>Eukaryota</taxon>
        <taxon>Fungi</taxon>
        <taxon>Fungi incertae sedis</taxon>
        <taxon>Zoopagomycota</taxon>
        <taxon>Zoopagomycotina</taxon>
        <taxon>Zoopagomycetes</taxon>
        <taxon>Zoopagales</taxon>
        <taxon>Sigmoideomycetaceae</taxon>
        <taxon>Thamnocephalis</taxon>
    </lineage>
</organism>
<dbReference type="InterPro" id="IPR004839">
    <property type="entry name" value="Aminotransferase_I/II_large"/>
</dbReference>
<keyword evidence="8" id="KW-0663">Pyridoxal phosphate</keyword>
<dbReference type="GO" id="GO:0004400">
    <property type="term" value="F:histidinol-phosphate transaminase activity"/>
    <property type="evidence" value="ECO:0007669"/>
    <property type="project" value="UniProtKB-EC"/>
</dbReference>